<dbReference type="Proteomes" id="UP001054945">
    <property type="component" value="Unassembled WGS sequence"/>
</dbReference>
<evidence type="ECO:0000313" key="2">
    <source>
        <dbReference type="Proteomes" id="UP001054945"/>
    </source>
</evidence>
<gene>
    <name evidence="1" type="ORF">CEXT_731981</name>
</gene>
<proteinExistence type="predicted"/>
<sequence length="80" mass="9017">MEDKKKGINKHYQNSRRCPFARHAPLSQVTADTCDVSKRSTPSKSHPIVSGKISCGRWCLKRYRTSNRHPLGSTGVSNDF</sequence>
<accession>A0AAV4V659</accession>
<comment type="caution">
    <text evidence="1">The sequence shown here is derived from an EMBL/GenBank/DDBJ whole genome shotgun (WGS) entry which is preliminary data.</text>
</comment>
<dbReference type="EMBL" id="BPLR01013997">
    <property type="protein sequence ID" value="GIY65499.1"/>
    <property type="molecule type" value="Genomic_DNA"/>
</dbReference>
<name>A0AAV4V659_CAEEX</name>
<reference evidence="1 2" key="1">
    <citation type="submission" date="2021-06" db="EMBL/GenBank/DDBJ databases">
        <title>Caerostris extrusa draft genome.</title>
        <authorList>
            <person name="Kono N."/>
            <person name="Arakawa K."/>
        </authorList>
    </citation>
    <scope>NUCLEOTIDE SEQUENCE [LARGE SCALE GENOMIC DNA]</scope>
</reference>
<evidence type="ECO:0000313" key="1">
    <source>
        <dbReference type="EMBL" id="GIY65499.1"/>
    </source>
</evidence>
<organism evidence="1 2">
    <name type="scientific">Caerostris extrusa</name>
    <name type="common">Bark spider</name>
    <name type="synonym">Caerostris bankana</name>
    <dbReference type="NCBI Taxonomy" id="172846"/>
    <lineage>
        <taxon>Eukaryota</taxon>
        <taxon>Metazoa</taxon>
        <taxon>Ecdysozoa</taxon>
        <taxon>Arthropoda</taxon>
        <taxon>Chelicerata</taxon>
        <taxon>Arachnida</taxon>
        <taxon>Araneae</taxon>
        <taxon>Araneomorphae</taxon>
        <taxon>Entelegynae</taxon>
        <taxon>Araneoidea</taxon>
        <taxon>Araneidae</taxon>
        <taxon>Caerostris</taxon>
    </lineage>
</organism>
<dbReference type="AlphaFoldDB" id="A0AAV4V659"/>
<keyword evidence="2" id="KW-1185">Reference proteome</keyword>
<protein>
    <submittedName>
        <fullName evidence="1">Uncharacterized protein</fullName>
    </submittedName>
</protein>